<dbReference type="AlphaFoldDB" id="A0A645H745"/>
<reference evidence="2" key="1">
    <citation type="submission" date="2019-08" db="EMBL/GenBank/DDBJ databases">
        <authorList>
            <person name="Kucharzyk K."/>
            <person name="Murdoch R.W."/>
            <person name="Higgins S."/>
            <person name="Loffler F."/>
        </authorList>
    </citation>
    <scope>NUCLEOTIDE SEQUENCE</scope>
</reference>
<evidence type="ECO:0000313" key="2">
    <source>
        <dbReference type="EMBL" id="MPN31633.1"/>
    </source>
</evidence>
<keyword evidence="1" id="KW-0472">Membrane</keyword>
<evidence type="ECO:0000256" key="1">
    <source>
        <dbReference type="SAM" id="Phobius"/>
    </source>
</evidence>
<dbReference type="Pfam" id="PF05137">
    <property type="entry name" value="PilN"/>
    <property type="match status" value="1"/>
</dbReference>
<protein>
    <submittedName>
        <fullName evidence="2">Uncharacterized protein</fullName>
    </submittedName>
</protein>
<comment type="caution">
    <text evidence="2">The sequence shown here is derived from an EMBL/GenBank/DDBJ whole genome shotgun (WGS) entry which is preliminary data.</text>
</comment>
<dbReference type="InterPro" id="IPR007813">
    <property type="entry name" value="PilN"/>
</dbReference>
<keyword evidence="1" id="KW-1133">Transmembrane helix</keyword>
<proteinExistence type="predicted"/>
<keyword evidence="1" id="KW-0812">Transmembrane</keyword>
<dbReference type="EMBL" id="VSSQ01083236">
    <property type="protein sequence ID" value="MPN31633.1"/>
    <property type="molecule type" value="Genomic_DNA"/>
</dbReference>
<sequence length="206" mass="22973">MVVKLDLRLPGKETREERESGYKHLLLFTSIFLFAIAGTLVFIIGGWQLYSLRSQRLELKEGALSNSEKIAIMDKELGRITGDMSKLETKLDYLLSDIPSVELLTILAKILPEGITIEVLSMTSGRLSLSGIGRNEEEILQFANNLHMAPFANIVSVPVISPANRNGVNMRSFKLDCTLFPLAQIILKSDVDVLKDRNVVSEDRVL</sequence>
<gene>
    <name evidence="2" type="ORF">SDC9_179107</name>
</gene>
<organism evidence="2">
    <name type="scientific">bioreactor metagenome</name>
    <dbReference type="NCBI Taxonomy" id="1076179"/>
    <lineage>
        <taxon>unclassified sequences</taxon>
        <taxon>metagenomes</taxon>
        <taxon>ecological metagenomes</taxon>
    </lineage>
</organism>
<accession>A0A645H745</accession>
<name>A0A645H745_9ZZZZ</name>
<feature type="transmembrane region" description="Helical" evidence="1">
    <location>
        <begin position="25"/>
        <end position="50"/>
    </location>
</feature>